<dbReference type="Gene3D" id="3.20.20.30">
    <property type="entry name" value="Luciferase-like domain"/>
    <property type="match status" value="1"/>
</dbReference>
<keyword evidence="1" id="KW-0560">Oxidoreductase</keyword>
<evidence type="ECO:0000256" key="1">
    <source>
        <dbReference type="ARBA" id="ARBA00023002"/>
    </source>
</evidence>
<organism evidence="3 4">
    <name type="scientific">Catenulispora yoronensis</name>
    <dbReference type="NCBI Taxonomy" id="450799"/>
    <lineage>
        <taxon>Bacteria</taxon>
        <taxon>Bacillati</taxon>
        <taxon>Actinomycetota</taxon>
        <taxon>Actinomycetes</taxon>
        <taxon>Catenulisporales</taxon>
        <taxon>Catenulisporaceae</taxon>
        <taxon>Catenulispora</taxon>
    </lineage>
</organism>
<dbReference type="PANTHER" id="PTHR43244">
    <property type="match status" value="1"/>
</dbReference>
<comment type="caution">
    <text evidence="3">The sequence shown here is derived from an EMBL/GenBank/DDBJ whole genome shotgun (WGS) entry which is preliminary data.</text>
</comment>
<dbReference type="InterPro" id="IPR019921">
    <property type="entry name" value="Lucif-like_OxRdtase_Rv2161c"/>
</dbReference>
<dbReference type="InterPro" id="IPR050564">
    <property type="entry name" value="F420-G6PD/mer"/>
</dbReference>
<dbReference type="SUPFAM" id="SSF51679">
    <property type="entry name" value="Bacterial luciferase-like"/>
    <property type="match status" value="1"/>
</dbReference>
<dbReference type="Pfam" id="PF00296">
    <property type="entry name" value="Bac_luciferase"/>
    <property type="match status" value="1"/>
</dbReference>
<gene>
    <name evidence="3" type="ORF">GCM10009839_15190</name>
</gene>
<accession>A0ABN2TTK9</accession>
<dbReference type="InterPro" id="IPR036661">
    <property type="entry name" value="Luciferase-like_sf"/>
</dbReference>
<evidence type="ECO:0000313" key="4">
    <source>
        <dbReference type="Proteomes" id="UP001500751"/>
    </source>
</evidence>
<dbReference type="EMBL" id="BAAAQN010000006">
    <property type="protein sequence ID" value="GAA2019643.1"/>
    <property type="molecule type" value="Genomic_DNA"/>
</dbReference>
<dbReference type="Proteomes" id="UP001500751">
    <property type="component" value="Unassembled WGS sequence"/>
</dbReference>
<dbReference type="RefSeq" id="WP_344664791.1">
    <property type="nucleotide sequence ID" value="NZ_BAAAQN010000006.1"/>
</dbReference>
<evidence type="ECO:0000259" key="2">
    <source>
        <dbReference type="Pfam" id="PF00296"/>
    </source>
</evidence>
<reference evidence="3 4" key="1">
    <citation type="journal article" date="2019" name="Int. J. Syst. Evol. Microbiol.">
        <title>The Global Catalogue of Microorganisms (GCM) 10K type strain sequencing project: providing services to taxonomists for standard genome sequencing and annotation.</title>
        <authorList>
            <consortium name="The Broad Institute Genomics Platform"/>
            <consortium name="The Broad Institute Genome Sequencing Center for Infectious Disease"/>
            <person name="Wu L."/>
            <person name="Ma J."/>
        </authorList>
    </citation>
    <scope>NUCLEOTIDE SEQUENCE [LARGE SCALE GENOMIC DNA]</scope>
    <source>
        <strain evidence="3 4">JCM 16014</strain>
    </source>
</reference>
<dbReference type="InterPro" id="IPR011251">
    <property type="entry name" value="Luciferase-like_dom"/>
</dbReference>
<sequence length="278" mass="30336">MRIGVTVFLTDQTIGPAELGRALAERGFQSYYAPEHTHIPVSRATPAPLGEPLPDYYSRTLDPFVTLATVAAVAPGIRVGTGICLVAQRDPILLAKESATLDLLTGGRFDLGVGFGWNKEEMADHGVVFGQRRDRVREGVLAMRELWGLDVASYQGEHVRFEPSWCWPKPAARAVPVLIGGAAGPKLFQAVLDYADGWMPIGGRGLTQALPVLRAAAEEIGRDPDTLRVVPFGTEPTPGKLEHYRKLGIEEIVFNVPSGPADRILPVLDDYARYIERE</sequence>
<proteinExistence type="predicted"/>
<keyword evidence="4" id="KW-1185">Reference proteome</keyword>
<dbReference type="NCBIfam" id="TIGR03619">
    <property type="entry name" value="F420_Rv2161c"/>
    <property type="match status" value="1"/>
</dbReference>
<evidence type="ECO:0000313" key="3">
    <source>
        <dbReference type="EMBL" id="GAA2019643.1"/>
    </source>
</evidence>
<protein>
    <submittedName>
        <fullName evidence="3">LLM class F420-dependent oxidoreductase</fullName>
    </submittedName>
</protein>
<name>A0ABN2TTK9_9ACTN</name>
<dbReference type="PANTHER" id="PTHR43244:SF1">
    <property type="entry name" value="5,10-METHYLENETETRAHYDROMETHANOPTERIN REDUCTASE"/>
    <property type="match status" value="1"/>
</dbReference>
<feature type="domain" description="Luciferase-like" evidence="2">
    <location>
        <begin position="18"/>
        <end position="232"/>
    </location>
</feature>